<dbReference type="CDD" id="cd16917">
    <property type="entry name" value="HATPase_UhpB-NarQ-NarX-like"/>
    <property type="match status" value="1"/>
</dbReference>
<feature type="transmembrane region" description="Helical" evidence="9">
    <location>
        <begin position="36"/>
        <end position="56"/>
    </location>
</feature>
<dbReference type="PANTHER" id="PTHR24421">
    <property type="entry name" value="NITRATE/NITRITE SENSOR PROTEIN NARX-RELATED"/>
    <property type="match status" value="1"/>
</dbReference>
<feature type="domain" description="Histidine kinase" evidence="11">
    <location>
        <begin position="609"/>
        <end position="690"/>
    </location>
</feature>
<dbReference type="GO" id="GO:0016301">
    <property type="term" value="F:kinase activity"/>
    <property type="evidence" value="ECO:0007669"/>
    <property type="project" value="UniProtKB-KW"/>
</dbReference>
<dbReference type="InterPro" id="IPR036890">
    <property type="entry name" value="HATPase_C_sf"/>
</dbReference>
<evidence type="ECO:0000256" key="1">
    <source>
        <dbReference type="ARBA" id="ARBA00000085"/>
    </source>
</evidence>
<organism evidence="12 13">
    <name type="scientific">Spongisporangium articulatum</name>
    <dbReference type="NCBI Taxonomy" id="3362603"/>
    <lineage>
        <taxon>Bacteria</taxon>
        <taxon>Bacillati</taxon>
        <taxon>Actinomycetota</taxon>
        <taxon>Actinomycetes</taxon>
        <taxon>Kineosporiales</taxon>
        <taxon>Kineosporiaceae</taxon>
        <taxon>Spongisporangium</taxon>
    </lineage>
</organism>
<feature type="transmembrane region" description="Helical" evidence="9">
    <location>
        <begin position="135"/>
        <end position="154"/>
    </location>
</feature>
<keyword evidence="13" id="KW-1185">Reference proteome</keyword>
<evidence type="ECO:0000256" key="9">
    <source>
        <dbReference type="SAM" id="Phobius"/>
    </source>
</evidence>
<comment type="catalytic activity">
    <reaction evidence="1">
        <text>ATP + protein L-histidine = ADP + protein N-phospho-L-histidine.</text>
        <dbReference type="EC" id="2.7.13.3"/>
    </reaction>
</comment>
<feature type="signal peptide" evidence="10">
    <location>
        <begin position="1"/>
        <end position="26"/>
    </location>
</feature>
<dbReference type="Gene3D" id="3.30.565.10">
    <property type="entry name" value="Histidine kinase-like ATPase, C-terminal domain"/>
    <property type="match status" value="1"/>
</dbReference>
<keyword evidence="9" id="KW-1133">Transmembrane helix</keyword>
<dbReference type="Pfam" id="PF07730">
    <property type="entry name" value="HisKA_3"/>
    <property type="match status" value="1"/>
</dbReference>
<evidence type="ECO:0000256" key="4">
    <source>
        <dbReference type="ARBA" id="ARBA00022679"/>
    </source>
</evidence>
<feature type="chain" id="PRO_5047542978" description="histidine kinase" evidence="10">
    <location>
        <begin position="27"/>
        <end position="690"/>
    </location>
</feature>
<dbReference type="EC" id="2.7.13.3" evidence="2"/>
<keyword evidence="4" id="KW-0808">Transferase</keyword>
<accession>A0ABW8AS44</accession>
<dbReference type="InterPro" id="IPR003594">
    <property type="entry name" value="HATPase_dom"/>
</dbReference>
<keyword evidence="6 12" id="KW-0418">Kinase</keyword>
<feature type="transmembrane region" description="Helical" evidence="9">
    <location>
        <begin position="100"/>
        <end position="123"/>
    </location>
</feature>
<evidence type="ECO:0000313" key="12">
    <source>
        <dbReference type="EMBL" id="MFI7589204.1"/>
    </source>
</evidence>
<evidence type="ECO:0000256" key="7">
    <source>
        <dbReference type="ARBA" id="ARBA00022840"/>
    </source>
</evidence>
<keyword evidence="5" id="KW-0547">Nucleotide-binding</keyword>
<feature type="transmembrane region" description="Helical" evidence="9">
    <location>
        <begin position="250"/>
        <end position="276"/>
    </location>
</feature>
<keyword evidence="8" id="KW-0902">Two-component regulatory system</keyword>
<evidence type="ECO:0000256" key="6">
    <source>
        <dbReference type="ARBA" id="ARBA00022777"/>
    </source>
</evidence>
<feature type="transmembrane region" description="Helical" evidence="9">
    <location>
        <begin position="183"/>
        <end position="208"/>
    </location>
</feature>
<protein>
    <recommendedName>
        <fullName evidence="2">histidine kinase</fullName>
        <ecNumber evidence="2">2.7.13.3</ecNumber>
    </recommendedName>
</protein>
<evidence type="ECO:0000256" key="2">
    <source>
        <dbReference type="ARBA" id="ARBA00012438"/>
    </source>
</evidence>
<evidence type="ECO:0000256" key="10">
    <source>
        <dbReference type="SAM" id="SignalP"/>
    </source>
</evidence>
<dbReference type="PROSITE" id="PS50109">
    <property type="entry name" value="HIS_KIN"/>
    <property type="match status" value="1"/>
</dbReference>
<dbReference type="Pfam" id="PF02518">
    <property type="entry name" value="HATPase_c"/>
    <property type="match status" value="1"/>
</dbReference>
<proteinExistence type="predicted"/>
<evidence type="ECO:0000256" key="8">
    <source>
        <dbReference type="ARBA" id="ARBA00023012"/>
    </source>
</evidence>
<comment type="caution">
    <text evidence="12">The sequence shown here is derived from an EMBL/GenBank/DDBJ whole genome shotgun (WGS) entry which is preliminary data.</text>
</comment>
<dbReference type="Gene3D" id="1.20.5.1930">
    <property type="match status" value="1"/>
</dbReference>
<keyword evidence="10" id="KW-0732">Signal</keyword>
<name>A0ABW8AS44_9ACTN</name>
<evidence type="ECO:0000259" key="11">
    <source>
        <dbReference type="PROSITE" id="PS50109"/>
    </source>
</evidence>
<evidence type="ECO:0000313" key="13">
    <source>
        <dbReference type="Proteomes" id="UP001612915"/>
    </source>
</evidence>
<feature type="transmembrane region" description="Helical" evidence="9">
    <location>
        <begin position="63"/>
        <end position="80"/>
    </location>
</feature>
<dbReference type="PANTHER" id="PTHR24421:SF10">
    <property type="entry name" value="NITRATE_NITRITE SENSOR PROTEIN NARQ"/>
    <property type="match status" value="1"/>
</dbReference>
<feature type="transmembrane region" description="Helical" evidence="9">
    <location>
        <begin position="288"/>
        <end position="311"/>
    </location>
</feature>
<evidence type="ECO:0000256" key="5">
    <source>
        <dbReference type="ARBA" id="ARBA00022741"/>
    </source>
</evidence>
<reference evidence="12 13" key="1">
    <citation type="submission" date="2024-10" db="EMBL/GenBank/DDBJ databases">
        <title>The Natural Products Discovery Center: Release of the First 8490 Sequenced Strains for Exploring Actinobacteria Biosynthetic Diversity.</title>
        <authorList>
            <person name="Kalkreuter E."/>
            <person name="Kautsar S.A."/>
            <person name="Yang D."/>
            <person name="Bader C.D."/>
            <person name="Teijaro C.N."/>
            <person name="Fluegel L."/>
            <person name="Davis C.M."/>
            <person name="Simpson J.R."/>
            <person name="Lauterbach L."/>
            <person name="Steele A.D."/>
            <person name="Gui C."/>
            <person name="Meng S."/>
            <person name="Li G."/>
            <person name="Viehrig K."/>
            <person name="Ye F."/>
            <person name="Su P."/>
            <person name="Kiefer A.F."/>
            <person name="Nichols A."/>
            <person name="Cepeda A.J."/>
            <person name="Yan W."/>
            <person name="Fan B."/>
            <person name="Jiang Y."/>
            <person name="Adhikari A."/>
            <person name="Zheng C.-J."/>
            <person name="Schuster L."/>
            <person name="Cowan T.M."/>
            <person name="Smanski M.J."/>
            <person name="Chevrette M.G."/>
            <person name="De Carvalho L.P.S."/>
            <person name="Shen B."/>
        </authorList>
    </citation>
    <scope>NUCLEOTIDE SEQUENCE [LARGE SCALE GENOMIC DNA]</scope>
    <source>
        <strain evidence="12 13">NPDC049639</strain>
    </source>
</reference>
<keyword evidence="3" id="KW-0597">Phosphoprotein</keyword>
<dbReference type="Gene3D" id="3.30.450.40">
    <property type="match status" value="1"/>
</dbReference>
<dbReference type="SMART" id="SM00387">
    <property type="entry name" value="HATPase_c"/>
    <property type="match status" value="1"/>
</dbReference>
<dbReference type="InterPro" id="IPR005467">
    <property type="entry name" value="His_kinase_dom"/>
</dbReference>
<evidence type="ECO:0000256" key="3">
    <source>
        <dbReference type="ARBA" id="ARBA00022553"/>
    </source>
</evidence>
<keyword evidence="7" id="KW-0067">ATP-binding</keyword>
<sequence length="690" mass="72541">MDRAGRAATLVAACTAVLAVAALVLAAAQTDQDGWGATVVAAVAAGGAFGPVGALIVRRRGNAVGWAMLAVGVCLAAQVVGTQYGVVDATGRLDLPGGSVVLAVSLMFWAFTPGAAGVLFLLFPSGALPGPRWRPVLRLLVGSWALLAVVGITGGERISLTESSAVRYENPLYVESLAPALRYALPVLLPLGIALVFAAIASLVLRFRRGTSDDRERVKWLAYVGAVCLLFLPVEFVLALAGFSSALTESVFYVFFAVVALGVPAAIGSAILRHGLYDIEVVIRKTVVAALLVTFFVAVYALVVGGVGALVHAEGSASLSFAAAVTVALLSQPALNRARRFADVLVYGRRATPYEVLASFSDRLGETRSYESVLDEMARVVGEGSGAREARVWLRVGREVRVGASWPPDSRGPAPPVALRAGRGRDDAPPLPGDVTAAVRHDGELLGALTVTMPPSEPPTEVTRTLVSDLAAQAGLVLRNVRLVEELRASRRRLVTAGDEARKRLERNLHDGAQQQLIALRLRLRLAEAVLDDPDAMREALEQLGVATQAALDDLRALAHGIYPPLLRERGLVAALEGQARRSAVPVSVERVELERHPEDVEAAVYFCVLEALQNVAKYAGATSVRVRVWEDDGPLSFAVADDGCGFDPAATAFGSGLQGMADRLAALNGTLSVESRPGVGTIVTGRLPA</sequence>
<dbReference type="RefSeq" id="WP_398283694.1">
    <property type="nucleotide sequence ID" value="NZ_JBITLV010000007.1"/>
</dbReference>
<dbReference type="SUPFAM" id="SSF55781">
    <property type="entry name" value="GAF domain-like"/>
    <property type="match status" value="1"/>
</dbReference>
<dbReference type="Proteomes" id="UP001612915">
    <property type="component" value="Unassembled WGS sequence"/>
</dbReference>
<feature type="transmembrane region" description="Helical" evidence="9">
    <location>
        <begin position="220"/>
        <end position="244"/>
    </location>
</feature>
<dbReference type="EMBL" id="JBITLV010000007">
    <property type="protein sequence ID" value="MFI7589204.1"/>
    <property type="molecule type" value="Genomic_DNA"/>
</dbReference>
<gene>
    <name evidence="12" type="ORF">ACIB24_19235</name>
</gene>
<dbReference type="InterPro" id="IPR029016">
    <property type="entry name" value="GAF-like_dom_sf"/>
</dbReference>
<keyword evidence="9" id="KW-0472">Membrane</keyword>
<dbReference type="InterPro" id="IPR050482">
    <property type="entry name" value="Sensor_HK_TwoCompSys"/>
</dbReference>
<dbReference type="SUPFAM" id="SSF55874">
    <property type="entry name" value="ATPase domain of HSP90 chaperone/DNA topoisomerase II/histidine kinase"/>
    <property type="match status" value="1"/>
</dbReference>
<keyword evidence="9" id="KW-0812">Transmembrane</keyword>
<dbReference type="InterPro" id="IPR011712">
    <property type="entry name" value="Sig_transdc_His_kin_sub3_dim/P"/>
</dbReference>